<sequence length="109" mass="12050">MLQVDRLPSLSSMFGNLSTFGGPKFTIRGAKRCRQSCLVAVQRHYRPSPDFRGVRRPAGVRDQKSDQYMAGGQGSSLEEIVISHGRGIRLMRTVPGSSLTQFTTAYENS</sequence>
<keyword evidence="3" id="KW-1185">Reference proteome</keyword>
<dbReference type="EMBL" id="BLXT01005252">
    <property type="protein sequence ID" value="GFO21362.1"/>
    <property type="molecule type" value="Genomic_DNA"/>
</dbReference>
<dbReference type="Proteomes" id="UP000735302">
    <property type="component" value="Unassembled WGS sequence"/>
</dbReference>
<evidence type="ECO:0000313" key="3">
    <source>
        <dbReference type="Proteomes" id="UP000735302"/>
    </source>
</evidence>
<comment type="caution">
    <text evidence="2">The sequence shown here is derived from an EMBL/GenBank/DDBJ whole genome shotgun (WGS) entry which is preliminary data.</text>
</comment>
<feature type="region of interest" description="Disordered" evidence="1">
    <location>
        <begin position="49"/>
        <end position="72"/>
    </location>
</feature>
<accession>A0AAV4BQW2</accession>
<protein>
    <submittedName>
        <fullName evidence="2">Uncharacterized protein</fullName>
    </submittedName>
</protein>
<evidence type="ECO:0000256" key="1">
    <source>
        <dbReference type="SAM" id="MobiDB-lite"/>
    </source>
</evidence>
<evidence type="ECO:0000313" key="2">
    <source>
        <dbReference type="EMBL" id="GFO21362.1"/>
    </source>
</evidence>
<name>A0AAV4BQW2_9GAST</name>
<proteinExistence type="predicted"/>
<reference evidence="2 3" key="1">
    <citation type="journal article" date="2021" name="Elife">
        <title>Chloroplast acquisition without the gene transfer in kleptoplastic sea slugs, Plakobranchus ocellatus.</title>
        <authorList>
            <person name="Maeda T."/>
            <person name="Takahashi S."/>
            <person name="Yoshida T."/>
            <person name="Shimamura S."/>
            <person name="Takaki Y."/>
            <person name="Nagai Y."/>
            <person name="Toyoda A."/>
            <person name="Suzuki Y."/>
            <person name="Arimoto A."/>
            <person name="Ishii H."/>
            <person name="Satoh N."/>
            <person name="Nishiyama T."/>
            <person name="Hasebe M."/>
            <person name="Maruyama T."/>
            <person name="Minagawa J."/>
            <person name="Obokata J."/>
            <person name="Shigenobu S."/>
        </authorList>
    </citation>
    <scope>NUCLEOTIDE SEQUENCE [LARGE SCALE GENOMIC DNA]</scope>
</reference>
<organism evidence="2 3">
    <name type="scientific">Plakobranchus ocellatus</name>
    <dbReference type="NCBI Taxonomy" id="259542"/>
    <lineage>
        <taxon>Eukaryota</taxon>
        <taxon>Metazoa</taxon>
        <taxon>Spiralia</taxon>
        <taxon>Lophotrochozoa</taxon>
        <taxon>Mollusca</taxon>
        <taxon>Gastropoda</taxon>
        <taxon>Heterobranchia</taxon>
        <taxon>Euthyneura</taxon>
        <taxon>Panpulmonata</taxon>
        <taxon>Sacoglossa</taxon>
        <taxon>Placobranchoidea</taxon>
        <taxon>Plakobranchidae</taxon>
        <taxon>Plakobranchus</taxon>
    </lineage>
</organism>
<dbReference type="AlphaFoldDB" id="A0AAV4BQW2"/>
<gene>
    <name evidence="2" type="ORF">PoB_004786700</name>
</gene>
<feature type="compositionally biased region" description="Basic and acidic residues" evidence="1">
    <location>
        <begin position="49"/>
        <end position="65"/>
    </location>
</feature>